<accession>A0A968G8W3</accession>
<protein>
    <submittedName>
        <fullName evidence="2">Glycosyltransferase family 2 protein</fullName>
    </submittedName>
</protein>
<dbReference type="SUPFAM" id="SSF53448">
    <property type="entry name" value="Nucleotide-diphospho-sugar transferases"/>
    <property type="match status" value="1"/>
</dbReference>
<gene>
    <name evidence="2" type="ORF">HCT14_00945</name>
</gene>
<reference evidence="2 3" key="1">
    <citation type="submission" date="2020-03" db="EMBL/GenBank/DDBJ databases">
        <title>Spirochaetal bacteria isolated from arthropods constitute a novel genus Entomospira genus novum within the order Spirochaetales.</title>
        <authorList>
            <person name="Grana-Miraglia L."/>
            <person name="Sikutova S."/>
            <person name="Fingerle V."/>
            <person name="Sing A."/>
            <person name="Castillo-Ramirez S."/>
            <person name="Margos G."/>
            <person name="Rudolf I."/>
        </authorList>
    </citation>
    <scope>NUCLEOTIDE SEQUENCE [LARGE SCALE GENOMIC DNA]</scope>
    <source>
        <strain evidence="2 3">BR193</strain>
    </source>
</reference>
<dbReference type="InterPro" id="IPR029044">
    <property type="entry name" value="Nucleotide-diphossugar_trans"/>
</dbReference>
<feature type="domain" description="Glycosyltransferase 2-like" evidence="1">
    <location>
        <begin position="4"/>
        <end position="181"/>
    </location>
</feature>
<dbReference type="PANTHER" id="PTHR22916:SF3">
    <property type="entry name" value="UDP-GLCNAC:BETAGAL BETA-1,3-N-ACETYLGLUCOSAMINYLTRANSFERASE-LIKE PROTEIN 1"/>
    <property type="match status" value="1"/>
</dbReference>
<organism evidence="2 3">
    <name type="scientific">Entomospira entomophila</name>
    <dbReference type="NCBI Taxonomy" id="2719988"/>
    <lineage>
        <taxon>Bacteria</taxon>
        <taxon>Pseudomonadati</taxon>
        <taxon>Spirochaetota</taxon>
        <taxon>Spirochaetia</taxon>
        <taxon>Spirochaetales</taxon>
        <taxon>Spirochaetaceae</taxon>
        <taxon>Entomospira</taxon>
    </lineage>
</organism>
<dbReference type="Gene3D" id="3.90.550.10">
    <property type="entry name" value="Spore Coat Polysaccharide Biosynthesis Protein SpsA, Chain A"/>
    <property type="match status" value="1"/>
</dbReference>
<sequence>MLVSIIIPFYNVELYFRRCLESILHQSYRKIEVILINDCSVDNSIDIASEYVRKDTRITIIEHEENLRQGGARNSGVAMARGDYIWFIDADDELTSPFALEHLVQVAQRDNADIVIFNGQAVFEDGETATLYNYYPYVYEQIFEETRPFYPIFYNALMHGIRTQGYFGAESCFRLFKRSFLSTFGFRFLEHTIHEDIVNLVLLPLATRITLIPNIYYNYYQRSGSTMNSHIPLDYLDHLERQLAQIDDFYHQYWRIKEFNKAPLESVMLQHTSWHMFRLISRLGNDTLAVRSAYVRYYDLLAQYMECNPQLLQVKEWSKMLQDKEQVWRRLLESFYEHASDQKKENLLDAVIRPPELKSKSRFFEKIKVLVKLVKKMIKMLLPYGLIRLIQLHKYKI</sequence>
<proteinExistence type="predicted"/>
<evidence type="ECO:0000313" key="2">
    <source>
        <dbReference type="EMBL" id="NIZ40087.1"/>
    </source>
</evidence>
<keyword evidence="3" id="KW-1185">Reference proteome</keyword>
<evidence type="ECO:0000313" key="3">
    <source>
        <dbReference type="Proteomes" id="UP000711995"/>
    </source>
</evidence>
<evidence type="ECO:0000259" key="1">
    <source>
        <dbReference type="Pfam" id="PF00535"/>
    </source>
</evidence>
<dbReference type="RefSeq" id="WP_167699696.1">
    <property type="nucleotide sequence ID" value="NZ_CP118174.1"/>
</dbReference>
<dbReference type="CDD" id="cd00761">
    <property type="entry name" value="Glyco_tranf_GTA_type"/>
    <property type="match status" value="1"/>
</dbReference>
<name>A0A968G8W3_9SPIO</name>
<dbReference type="Pfam" id="PF00535">
    <property type="entry name" value="Glycos_transf_2"/>
    <property type="match status" value="1"/>
</dbReference>
<dbReference type="EMBL" id="JAATLJ010000001">
    <property type="protein sequence ID" value="NIZ40087.1"/>
    <property type="molecule type" value="Genomic_DNA"/>
</dbReference>
<dbReference type="AlphaFoldDB" id="A0A968G8W3"/>
<dbReference type="InterPro" id="IPR001173">
    <property type="entry name" value="Glyco_trans_2-like"/>
</dbReference>
<dbReference type="Proteomes" id="UP000711995">
    <property type="component" value="Unassembled WGS sequence"/>
</dbReference>
<dbReference type="GO" id="GO:0016758">
    <property type="term" value="F:hexosyltransferase activity"/>
    <property type="evidence" value="ECO:0007669"/>
    <property type="project" value="UniProtKB-ARBA"/>
</dbReference>
<dbReference type="PANTHER" id="PTHR22916">
    <property type="entry name" value="GLYCOSYLTRANSFERASE"/>
    <property type="match status" value="1"/>
</dbReference>
<comment type="caution">
    <text evidence="2">The sequence shown here is derived from an EMBL/GenBank/DDBJ whole genome shotgun (WGS) entry which is preliminary data.</text>
</comment>